<evidence type="ECO:0000256" key="2">
    <source>
        <dbReference type="ARBA" id="ARBA00022980"/>
    </source>
</evidence>
<evidence type="ECO:0008006" key="8">
    <source>
        <dbReference type="Google" id="ProtNLM"/>
    </source>
</evidence>
<evidence type="ECO:0000256" key="1">
    <source>
        <dbReference type="ARBA" id="ARBA00007197"/>
    </source>
</evidence>
<keyword evidence="7" id="KW-1185">Reference proteome</keyword>
<dbReference type="GO" id="GO:0005840">
    <property type="term" value="C:ribosome"/>
    <property type="evidence" value="ECO:0007669"/>
    <property type="project" value="UniProtKB-KW"/>
</dbReference>
<dbReference type="Proteomes" id="UP000594263">
    <property type="component" value="Unplaced"/>
</dbReference>
<protein>
    <recommendedName>
        <fullName evidence="8">50S ribosomal protein L7/L12</fullName>
    </recommendedName>
</protein>
<evidence type="ECO:0000259" key="5">
    <source>
        <dbReference type="Pfam" id="PF16320"/>
    </source>
</evidence>
<feature type="domain" description="Large ribosomal subunit protein bL12 oligomerization" evidence="5">
    <location>
        <begin position="63"/>
        <end position="111"/>
    </location>
</feature>
<dbReference type="SUPFAM" id="SSF48300">
    <property type="entry name" value="Ribosomal protein L7/12, oligomerisation (N-terminal) domain"/>
    <property type="match status" value="1"/>
</dbReference>
<dbReference type="Gramene" id="Kaladp0076s0202.2.v1.1">
    <property type="protein sequence ID" value="Kaladp0076s0202.2.v1.1.CDS.1"/>
    <property type="gene ID" value="Kaladp0076s0202.v1.1"/>
</dbReference>
<sequence>MRHLPKIFSRLLLLSSGTRKFNPEPHRFRSIYRVGSRLSSMRDYNTAAAEPQKKLLAPTENVSAIVDDLSELTLLEVSDLTELLRKKLNIEEMPAMAMMMPGMGFSVKGGAGAKGAAAAGKAEEKKAEKTAYDLKLDGFDAAAKIKIIKEVRTFTDLGLKEAKELVEKAPTLLKKGVSKEDAEKIIQKMKEVGAKVSME</sequence>
<evidence type="ECO:0000259" key="4">
    <source>
        <dbReference type="Pfam" id="PF00542"/>
    </source>
</evidence>
<dbReference type="FunFam" id="3.30.1390.10:FF:000001">
    <property type="entry name" value="50S ribosomal protein L7/L12"/>
    <property type="match status" value="1"/>
</dbReference>
<dbReference type="GO" id="GO:1990904">
    <property type="term" value="C:ribonucleoprotein complex"/>
    <property type="evidence" value="ECO:0007669"/>
    <property type="project" value="UniProtKB-KW"/>
</dbReference>
<proteinExistence type="inferred from homology"/>
<dbReference type="Gramene" id="Kaladp0076s0202.1.v1.1">
    <property type="protein sequence ID" value="Kaladp0076s0202.1.v1.1.CDS.1"/>
    <property type="gene ID" value="Kaladp0076s0202.v1.1"/>
</dbReference>
<dbReference type="EnsemblPlants" id="Kaladp0076s0202.1.v1.1">
    <property type="protein sequence ID" value="Kaladp0076s0202.1.v1.1.CDS.1"/>
    <property type="gene ID" value="Kaladp0076s0202.v1.1"/>
</dbReference>
<dbReference type="PANTHER" id="PTHR45987">
    <property type="entry name" value="39S RIBOSOMAL PROTEIN L12"/>
    <property type="match status" value="1"/>
</dbReference>
<dbReference type="Pfam" id="PF16320">
    <property type="entry name" value="Ribosomal_L12_N"/>
    <property type="match status" value="1"/>
</dbReference>
<dbReference type="SUPFAM" id="SSF54736">
    <property type="entry name" value="ClpS-like"/>
    <property type="match status" value="1"/>
</dbReference>
<reference evidence="6" key="1">
    <citation type="submission" date="2021-01" db="UniProtKB">
        <authorList>
            <consortium name="EnsemblPlants"/>
        </authorList>
    </citation>
    <scope>IDENTIFICATION</scope>
</reference>
<dbReference type="OMA" id="RTICNAS"/>
<dbReference type="InterPro" id="IPR013823">
    <property type="entry name" value="Ribosomal_bL12_C"/>
</dbReference>
<feature type="domain" description="Large ribosomal subunit protein bL12 C-terminal" evidence="4">
    <location>
        <begin position="133"/>
        <end position="198"/>
    </location>
</feature>
<dbReference type="GO" id="GO:0003735">
    <property type="term" value="F:structural constituent of ribosome"/>
    <property type="evidence" value="ECO:0007669"/>
    <property type="project" value="InterPro"/>
</dbReference>
<evidence type="ECO:0000313" key="7">
    <source>
        <dbReference type="Proteomes" id="UP000594263"/>
    </source>
</evidence>
<dbReference type="InterPro" id="IPR008932">
    <property type="entry name" value="Ribosomal_bL12_oligo"/>
</dbReference>
<accession>A0A7N0UNK9</accession>
<dbReference type="InterPro" id="IPR014719">
    <property type="entry name" value="Ribosomal_bL12_C/ClpS-like"/>
</dbReference>
<dbReference type="GO" id="GO:0003729">
    <property type="term" value="F:mRNA binding"/>
    <property type="evidence" value="ECO:0007669"/>
    <property type="project" value="TreeGrafter"/>
</dbReference>
<dbReference type="Gene3D" id="1.20.5.710">
    <property type="entry name" value="Single helix bin"/>
    <property type="match status" value="1"/>
</dbReference>
<dbReference type="AlphaFoldDB" id="A0A7N0UNK9"/>
<dbReference type="HAMAP" id="MF_00368">
    <property type="entry name" value="Ribosomal_bL12"/>
    <property type="match status" value="1"/>
</dbReference>
<dbReference type="InterPro" id="IPR000206">
    <property type="entry name" value="Ribosomal_bL12"/>
</dbReference>
<dbReference type="GO" id="GO:0005737">
    <property type="term" value="C:cytoplasm"/>
    <property type="evidence" value="ECO:0007669"/>
    <property type="project" value="UniProtKB-ARBA"/>
</dbReference>
<organism evidence="6 7">
    <name type="scientific">Kalanchoe fedtschenkoi</name>
    <name type="common">Lavender scallops</name>
    <name type="synonym">South American air plant</name>
    <dbReference type="NCBI Taxonomy" id="63787"/>
    <lineage>
        <taxon>Eukaryota</taxon>
        <taxon>Viridiplantae</taxon>
        <taxon>Streptophyta</taxon>
        <taxon>Embryophyta</taxon>
        <taxon>Tracheophyta</taxon>
        <taxon>Spermatophyta</taxon>
        <taxon>Magnoliopsida</taxon>
        <taxon>eudicotyledons</taxon>
        <taxon>Gunneridae</taxon>
        <taxon>Pentapetalae</taxon>
        <taxon>Saxifragales</taxon>
        <taxon>Crassulaceae</taxon>
        <taxon>Kalanchoe</taxon>
    </lineage>
</organism>
<dbReference type="PANTHER" id="PTHR45987:SF4">
    <property type="entry name" value="LARGE RIBOSOMAL SUBUNIT PROTEIN BL12M"/>
    <property type="match status" value="1"/>
</dbReference>
<dbReference type="CDD" id="cd00387">
    <property type="entry name" value="Ribosomal_L7_L12"/>
    <property type="match status" value="1"/>
</dbReference>
<keyword evidence="3" id="KW-0687">Ribonucleoprotein</keyword>
<dbReference type="Pfam" id="PF00542">
    <property type="entry name" value="Ribosomal_L12"/>
    <property type="match status" value="1"/>
</dbReference>
<dbReference type="Gene3D" id="3.30.1390.10">
    <property type="match status" value="1"/>
</dbReference>
<comment type="similarity">
    <text evidence="1">Belongs to the bacterial ribosomal protein bL12 family.</text>
</comment>
<name>A0A7N0UNK9_KALFE</name>
<evidence type="ECO:0000256" key="3">
    <source>
        <dbReference type="ARBA" id="ARBA00023274"/>
    </source>
</evidence>
<dbReference type="InterPro" id="IPR036235">
    <property type="entry name" value="Ribosomal_bL12_oligo_N_sf"/>
</dbReference>
<dbReference type="EnsemblPlants" id="Kaladp0076s0202.2.v1.1">
    <property type="protein sequence ID" value="Kaladp0076s0202.2.v1.1.CDS.1"/>
    <property type="gene ID" value="Kaladp0076s0202.v1.1"/>
</dbReference>
<dbReference type="GO" id="GO:0006412">
    <property type="term" value="P:translation"/>
    <property type="evidence" value="ECO:0007669"/>
    <property type="project" value="InterPro"/>
</dbReference>
<keyword evidence="2" id="KW-0689">Ribosomal protein</keyword>
<evidence type="ECO:0000313" key="6">
    <source>
        <dbReference type="EnsemblPlants" id="Kaladp0076s0202.2.v1.1.CDS.1"/>
    </source>
</evidence>